<protein>
    <submittedName>
        <fullName evidence="1">Uncharacterized protein</fullName>
    </submittedName>
</protein>
<organism evidence="1 2">
    <name type="scientific">Scortum barcoo</name>
    <name type="common">barcoo grunter</name>
    <dbReference type="NCBI Taxonomy" id="214431"/>
    <lineage>
        <taxon>Eukaryota</taxon>
        <taxon>Metazoa</taxon>
        <taxon>Chordata</taxon>
        <taxon>Craniata</taxon>
        <taxon>Vertebrata</taxon>
        <taxon>Euteleostomi</taxon>
        <taxon>Actinopterygii</taxon>
        <taxon>Neopterygii</taxon>
        <taxon>Teleostei</taxon>
        <taxon>Neoteleostei</taxon>
        <taxon>Acanthomorphata</taxon>
        <taxon>Eupercaria</taxon>
        <taxon>Centrarchiformes</taxon>
        <taxon>Terapontoidei</taxon>
        <taxon>Terapontidae</taxon>
        <taxon>Scortum</taxon>
    </lineage>
</organism>
<comment type="caution">
    <text evidence="1">The sequence shown here is derived from an EMBL/GenBank/DDBJ whole genome shotgun (WGS) entry which is preliminary data.</text>
</comment>
<keyword evidence="2" id="KW-1185">Reference proteome</keyword>
<gene>
    <name evidence="1" type="ORF">L3Q82_007325</name>
</gene>
<reference evidence="1" key="1">
    <citation type="submission" date="2022-04" db="EMBL/GenBank/DDBJ databases">
        <title>Jade perch genome.</title>
        <authorList>
            <person name="Chao B."/>
        </authorList>
    </citation>
    <scope>NUCLEOTIDE SEQUENCE</scope>
    <source>
        <strain evidence="1">CB-2022</strain>
    </source>
</reference>
<sequence>MVMLGASHSAVKLGYDNYLAATVNLCFVGASTLTPVLVGWFAETCLGRSKVLYICAFLHFFGTAMLPVVAFPFEDFYIDTHHMTHQLEPREQQILFYTGLLAAALGIGGIRAILCPMGAYSLQGYNQHQLLSFFNWFYWLVNLNSTVVFLGIAYIQQSVAKNLGFLIPFTSVLLALIAIHMMRSNLTYKPKKGYYIQTMNSNLHLSNLLLPIGAMNVISILPLLLLAPLIEFVTTWYLSMEKTPLAPVKVITLGHVCATLSVLVAGLSELQRKAYPLVEQTLSGKVLQVSSMACFQLAPQYILLGLAEALVTPACSLISFQLTPSHIRGISLHFLTLSYGGGCFLGAFIIQLAYFLSGGNFYPNTLHEGNLERFFFLLATLMAINTVVFWSVSYRYIDLSVQGKALTISPLTEKLLHYKACLRFYDTVDRSYTNTNSIESIL</sequence>
<evidence type="ECO:0000313" key="1">
    <source>
        <dbReference type="EMBL" id="KAI3370792.1"/>
    </source>
</evidence>
<dbReference type="Proteomes" id="UP000831701">
    <property type="component" value="Chromosome 6"/>
</dbReference>
<dbReference type="EMBL" id="CM041536">
    <property type="protein sequence ID" value="KAI3370792.1"/>
    <property type="molecule type" value="Genomic_DNA"/>
</dbReference>
<name>A0ACB8WU10_9TELE</name>
<evidence type="ECO:0000313" key="2">
    <source>
        <dbReference type="Proteomes" id="UP000831701"/>
    </source>
</evidence>
<proteinExistence type="predicted"/>
<accession>A0ACB8WU10</accession>